<dbReference type="Proteomes" id="UP000805193">
    <property type="component" value="Unassembled WGS sequence"/>
</dbReference>
<evidence type="ECO:0000313" key="1">
    <source>
        <dbReference type="EMBL" id="KAG0431000.1"/>
    </source>
</evidence>
<protein>
    <submittedName>
        <fullName evidence="1">Uncharacterized protein</fullName>
    </submittedName>
</protein>
<comment type="caution">
    <text evidence="1">The sequence shown here is derived from an EMBL/GenBank/DDBJ whole genome shotgun (WGS) entry which is preliminary data.</text>
</comment>
<organism evidence="1 2">
    <name type="scientific">Ixodes persulcatus</name>
    <name type="common">Taiga tick</name>
    <dbReference type="NCBI Taxonomy" id="34615"/>
    <lineage>
        <taxon>Eukaryota</taxon>
        <taxon>Metazoa</taxon>
        <taxon>Ecdysozoa</taxon>
        <taxon>Arthropoda</taxon>
        <taxon>Chelicerata</taxon>
        <taxon>Arachnida</taxon>
        <taxon>Acari</taxon>
        <taxon>Parasitiformes</taxon>
        <taxon>Ixodida</taxon>
        <taxon>Ixodoidea</taxon>
        <taxon>Ixodidae</taxon>
        <taxon>Ixodinae</taxon>
        <taxon>Ixodes</taxon>
    </lineage>
</organism>
<proteinExistence type="predicted"/>
<name>A0AC60QDQ9_IXOPE</name>
<gene>
    <name evidence="1" type="ORF">HPB47_022184</name>
</gene>
<accession>A0AC60QDQ9</accession>
<reference evidence="1 2" key="1">
    <citation type="journal article" date="2020" name="Cell">
        <title>Large-Scale Comparative Analyses of Tick Genomes Elucidate Their Genetic Diversity and Vector Capacities.</title>
        <authorList>
            <consortium name="Tick Genome and Microbiome Consortium (TIGMIC)"/>
            <person name="Jia N."/>
            <person name="Wang J."/>
            <person name="Shi W."/>
            <person name="Du L."/>
            <person name="Sun Y."/>
            <person name="Zhan W."/>
            <person name="Jiang J.F."/>
            <person name="Wang Q."/>
            <person name="Zhang B."/>
            <person name="Ji P."/>
            <person name="Bell-Sakyi L."/>
            <person name="Cui X.M."/>
            <person name="Yuan T.T."/>
            <person name="Jiang B.G."/>
            <person name="Yang W.F."/>
            <person name="Lam T.T."/>
            <person name="Chang Q.C."/>
            <person name="Ding S.J."/>
            <person name="Wang X.J."/>
            <person name="Zhu J.G."/>
            <person name="Ruan X.D."/>
            <person name="Zhao L."/>
            <person name="Wei J.T."/>
            <person name="Ye R.Z."/>
            <person name="Que T.C."/>
            <person name="Du C.H."/>
            <person name="Zhou Y.H."/>
            <person name="Cheng J.X."/>
            <person name="Dai P.F."/>
            <person name="Guo W.B."/>
            <person name="Han X.H."/>
            <person name="Huang E.J."/>
            <person name="Li L.F."/>
            <person name="Wei W."/>
            <person name="Gao Y.C."/>
            <person name="Liu J.Z."/>
            <person name="Shao H.Z."/>
            <person name="Wang X."/>
            <person name="Wang C.C."/>
            <person name="Yang T.C."/>
            <person name="Huo Q.B."/>
            <person name="Li W."/>
            <person name="Chen H.Y."/>
            <person name="Chen S.E."/>
            <person name="Zhou L.G."/>
            <person name="Ni X.B."/>
            <person name="Tian J.H."/>
            <person name="Sheng Y."/>
            <person name="Liu T."/>
            <person name="Pan Y.S."/>
            <person name="Xia L.Y."/>
            <person name="Li J."/>
            <person name="Zhao F."/>
            <person name="Cao W.C."/>
        </authorList>
    </citation>
    <scope>NUCLEOTIDE SEQUENCE [LARGE SCALE GENOMIC DNA]</scope>
    <source>
        <strain evidence="1">Iper-2018</strain>
    </source>
</reference>
<keyword evidence="2" id="KW-1185">Reference proteome</keyword>
<feature type="non-terminal residue" evidence="1">
    <location>
        <position position="1"/>
    </location>
</feature>
<dbReference type="EMBL" id="JABSTQ010009268">
    <property type="protein sequence ID" value="KAG0431000.1"/>
    <property type="molecule type" value="Genomic_DNA"/>
</dbReference>
<evidence type="ECO:0000313" key="2">
    <source>
        <dbReference type="Proteomes" id="UP000805193"/>
    </source>
</evidence>
<sequence length="60" mass="6439">KLSTFMVAMVTLTIADGLHRAEGDSGVARSVICEMYFAGSLRTWVRSLAAPRVVAEALVL</sequence>